<comment type="catalytic activity">
    <reaction evidence="5">
        <text>N,N-dimethyl-1,4-phenylenediamine + anthranilate + 2 NAD(+) = 2-(4-dimethylaminophenyl)diazenylbenzoate + 2 NADH + 2 H(+)</text>
        <dbReference type="Rhea" id="RHEA:55872"/>
        <dbReference type="ChEBI" id="CHEBI:15378"/>
        <dbReference type="ChEBI" id="CHEBI:15783"/>
        <dbReference type="ChEBI" id="CHEBI:16567"/>
        <dbReference type="ChEBI" id="CHEBI:57540"/>
        <dbReference type="ChEBI" id="CHEBI:57945"/>
        <dbReference type="ChEBI" id="CHEBI:71579"/>
        <dbReference type="EC" id="1.7.1.17"/>
    </reaction>
    <physiologicalReaction direction="right-to-left" evidence="5">
        <dbReference type="Rhea" id="RHEA:55874"/>
    </physiologicalReaction>
</comment>
<evidence type="ECO:0000313" key="9">
    <source>
        <dbReference type="Proteomes" id="UP000031938"/>
    </source>
</evidence>
<protein>
    <recommendedName>
        <fullName evidence="6">FMN dependent NADH:quinone oxidoreductase</fullName>
        <ecNumber evidence="6">1.6.5.-</ecNumber>
    </recommendedName>
    <alternativeName>
        <fullName evidence="6">Azo-dye reductase</fullName>
    </alternativeName>
    <alternativeName>
        <fullName evidence="6">FMN-dependent NADH-azo compound oxidoreductase</fullName>
    </alternativeName>
    <alternativeName>
        <fullName evidence="6">FMN-dependent NADH-azoreductase</fullName>
        <ecNumber evidence="6">1.7.1.17</ecNumber>
    </alternativeName>
</protein>
<proteinExistence type="inferred from homology"/>
<comment type="similarity">
    <text evidence="6">Belongs to the azoreductase type 1 family.</text>
</comment>
<evidence type="ECO:0000256" key="3">
    <source>
        <dbReference type="ARBA" id="ARBA00023002"/>
    </source>
</evidence>
<keyword evidence="9" id="KW-1185">Reference proteome</keyword>
<evidence type="ECO:0000313" key="8">
    <source>
        <dbReference type="EMBL" id="KIL46778.1"/>
    </source>
</evidence>
<evidence type="ECO:0000259" key="7">
    <source>
        <dbReference type="Pfam" id="PF02525"/>
    </source>
</evidence>
<dbReference type="InterPro" id="IPR029039">
    <property type="entry name" value="Flavoprotein-like_sf"/>
</dbReference>
<evidence type="ECO:0000256" key="1">
    <source>
        <dbReference type="ARBA" id="ARBA00022630"/>
    </source>
</evidence>
<dbReference type="GO" id="GO:0016655">
    <property type="term" value="F:oxidoreductase activity, acting on NAD(P)H, quinone or similar compound as acceptor"/>
    <property type="evidence" value="ECO:0007669"/>
    <property type="project" value="InterPro"/>
</dbReference>
<sequence>MKVLVVKANNRPADQAVSTRMHDLFVEELQKNTEITIDSVDLFAEELPYIGQDFLTAQFKTAQSEPLTEAEDKVLTIANGHLDRFKAADVVVFAFPLWNFSVPAVLHTYVDYLFRAGDTFRYTAEGVQGLMGDKKAIILNARGGVYSAPAMQSLEMSANYIQNALGFFGIQDQTAVIIEGHNQYPDRAEEIKQAGFDKVVEAAKDLSAVAAR</sequence>
<comment type="function">
    <text evidence="6">Quinone reductase that provides resistance to thiol-specific stress caused by electrophilic quinones.</text>
</comment>
<comment type="caution">
    <text evidence="8">The sequence shown here is derived from an EMBL/GenBank/DDBJ whole genome shotgun (WGS) entry which is preliminary data.</text>
</comment>
<dbReference type="PATRIC" id="fig|889306.3.peg.1911"/>
<gene>
    <name evidence="6" type="primary">azoR</name>
    <name evidence="8" type="ORF">KP78_18960</name>
</gene>
<comment type="caution">
    <text evidence="6">Lacks conserved residue(s) required for the propagation of feature annotation.</text>
</comment>
<dbReference type="EC" id="1.6.5.-" evidence="6"/>
<dbReference type="InterPro" id="IPR050104">
    <property type="entry name" value="FMN-dep_NADH:Q_OxRdtase_AzoR1"/>
</dbReference>
<name>A0A0C2VS09_9BACL</name>
<organism evidence="8 9">
    <name type="scientific">Jeotgalibacillus soli</name>
    <dbReference type="NCBI Taxonomy" id="889306"/>
    <lineage>
        <taxon>Bacteria</taxon>
        <taxon>Bacillati</taxon>
        <taxon>Bacillota</taxon>
        <taxon>Bacilli</taxon>
        <taxon>Bacillales</taxon>
        <taxon>Caryophanaceae</taxon>
        <taxon>Jeotgalibacillus</taxon>
    </lineage>
</organism>
<accession>A0A0C2VS09</accession>
<keyword evidence="2 6" id="KW-0288">FMN</keyword>
<evidence type="ECO:0000256" key="5">
    <source>
        <dbReference type="ARBA" id="ARBA00048542"/>
    </source>
</evidence>
<dbReference type="EC" id="1.7.1.17" evidence="6"/>
<dbReference type="HAMAP" id="MF_01216">
    <property type="entry name" value="Azoreductase_type1"/>
    <property type="match status" value="1"/>
</dbReference>
<dbReference type="Gene3D" id="3.40.50.360">
    <property type="match status" value="1"/>
</dbReference>
<evidence type="ECO:0000256" key="4">
    <source>
        <dbReference type="ARBA" id="ARBA00023027"/>
    </source>
</evidence>
<dbReference type="AlphaFoldDB" id="A0A0C2VS09"/>
<dbReference type="PANTHER" id="PTHR43741">
    <property type="entry name" value="FMN-DEPENDENT NADH-AZOREDUCTASE 1"/>
    <property type="match status" value="1"/>
</dbReference>
<evidence type="ECO:0000256" key="2">
    <source>
        <dbReference type="ARBA" id="ARBA00022643"/>
    </source>
</evidence>
<reference evidence="8 9" key="1">
    <citation type="submission" date="2015-01" db="EMBL/GenBank/DDBJ databases">
        <title>Genome sequencing of Jeotgalibacillus soli.</title>
        <authorList>
            <person name="Goh K.M."/>
            <person name="Chan K.-G."/>
            <person name="Yaakop A.S."/>
            <person name="Ee R."/>
            <person name="Gan H.M."/>
            <person name="Chan C.S."/>
        </authorList>
    </citation>
    <scope>NUCLEOTIDE SEQUENCE [LARGE SCALE GENOMIC DNA]</scope>
    <source>
        <strain evidence="8 9">P9</strain>
    </source>
</reference>
<feature type="domain" description="Flavodoxin-like fold" evidence="7">
    <location>
        <begin position="1"/>
        <end position="195"/>
    </location>
</feature>
<comment type="cofactor">
    <cofactor evidence="6">
        <name>FMN</name>
        <dbReference type="ChEBI" id="CHEBI:58210"/>
    </cofactor>
    <text evidence="6">Binds 1 FMN per subunit.</text>
</comment>
<comment type="subunit">
    <text evidence="6">Homodimer.</text>
</comment>
<dbReference type="Pfam" id="PF02525">
    <property type="entry name" value="Flavodoxin_2"/>
    <property type="match status" value="1"/>
</dbReference>
<dbReference type="GO" id="GO:0016652">
    <property type="term" value="F:oxidoreductase activity, acting on NAD(P)H as acceptor"/>
    <property type="evidence" value="ECO:0007669"/>
    <property type="project" value="UniProtKB-UniRule"/>
</dbReference>
<dbReference type="RefSeq" id="WP_041088179.1">
    <property type="nucleotide sequence ID" value="NZ_JXRP01000016.1"/>
</dbReference>
<dbReference type="GO" id="GO:0009055">
    <property type="term" value="F:electron transfer activity"/>
    <property type="evidence" value="ECO:0007669"/>
    <property type="project" value="UniProtKB-UniRule"/>
</dbReference>
<dbReference type="Proteomes" id="UP000031938">
    <property type="component" value="Unassembled WGS sequence"/>
</dbReference>
<evidence type="ECO:0000256" key="6">
    <source>
        <dbReference type="HAMAP-Rule" id="MF_01216"/>
    </source>
</evidence>
<dbReference type="EMBL" id="JXRP01000016">
    <property type="protein sequence ID" value="KIL46778.1"/>
    <property type="molecule type" value="Genomic_DNA"/>
</dbReference>
<keyword evidence="3 6" id="KW-0560">Oxidoreductase</keyword>
<keyword evidence="1 6" id="KW-0285">Flavoprotein</keyword>
<dbReference type="InterPro" id="IPR023048">
    <property type="entry name" value="NADH:quinone_OxRdtase_FMN_depd"/>
</dbReference>
<dbReference type="OrthoDB" id="9798454at2"/>
<comment type="catalytic activity">
    <reaction evidence="6">
        <text>2 a quinone + NADH + H(+) = 2 a 1,4-benzosemiquinone + NAD(+)</text>
        <dbReference type="Rhea" id="RHEA:65952"/>
        <dbReference type="ChEBI" id="CHEBI:15378"/>
        <dbReference type="ChEBI" id="CHEBI:57540"/>
        <dbReference type="ChEBI" id="CHEBI:57945"/>
        <dbReference type="ChEBI" id="CHEBI:132124"/>
        <dbReference type="ChEBI" id="CHEBI:134225"/>
    </reaction>
</comment>
<dbReference type="NCBIfam" id="NF010075">
    <property type="entry name" value="PRK13556.1"/>
    <property type="match status" value="1"/>
</dbReference>
<dbReference type="PANTHER" id="PTHR43741:SF4">
    <property type="entry name" value="FMN-DEPENDENT NADH:QUINONE OXIDOREDUCTASE"/>
    <property type="match status" value="1"/>
</dbReference>
<dbReference type="GO" id="GO:0010181">
    <property type="term" value="F:FMN binding"/>
    <property type="evidence" value="ECO:0007669"/>
    <property type="project" value="UniProtKB-UniRule"/>
</dbReference>
<comment type="function">
    <text evidence="6">Also exhibits azoreductase activity. Catalyzes the reductive cleavage of the azo bond in aromatic azo compounds to the corresponding amines.</text>
</comment>
<dbReference type="SUPFAM" id="SSF52218">
    <property type="entry name" value="Flavoproteins"/>
    <property type="match status" value="1"/>
</dbReference>
<keyword evidence="4 6" id="KW-0520">NAD</keyword>
<dbReference type="InterPro" id="IPR003680">
    <property type="entry name" value="Flavodoxin_fold"/>
</dbReference>